<dbReference type="Gene3D" id="3.90.190.20">
    <property type="entry name" value="Mur ligase, C-terminal domain"/>
    <property type="match status" value="1"/>
</dbReference>
<dbReference type="SUPFAM" id="SSF63418">
    <property type="entry name" value="MurE/MurF N-terminal domain"/>
    <property type="match status" value="1"/>
</dbReference>
<feature type="domain" description="Mur ligase central" evidence="12">
    <location>
        <begin position="125"/>
        <end position="310"/>
    </location>
</feature>
<keyword evidence="2 13" id="KW-0436">Ligase</keyword>
<organism evidence="13">
    <name type="scientific">anaerobic digester metagenome</name>
    <dbReference type="NCBI Taxonomy" id="1263854"/>
    <lineage>
        <taxon>unclassified sequences</taxon>
        <taxon>metagenomes</taxon>
        <taxon>ecological metagenomes</taxon>
    </lineage>
</organism>
<dbReference type="Gene3D" id="3.40.1190.10">
    <property type="entry name" value="Mur-like, catalytic domain"/>
    <property type="match status" value="1"/>
</dbReference>
<evidence type="ECO:0000256" key="2">
    <source>
        <dbReference type="ARBA" id="ARBA00022598"/>
    </source>
</evidence>
<keyword evidence="1" id="KW-0963">Cytoplasm</keyword>
<dbReference type="SUPFAM" id="SSF53244">
    <property type="entry name" value="MurD-like peptide ligases, peptide-binding domain"/>
    <property type="match status" value="1"/>
</dbReference>
<dbReference type="GO" id="GO:0005524">
    <property type="term" value="F:ATP binding"/>
    <property type="evidence" value="ECO:0007669"/>
    <property type="project" value="UniProtKB-KW"/>
</dbReference>
<evidence type="ECO:0000256" key="8">
    <source>
        <dbReference type="ARBA" id="ARBA00023306"/>
    </source>
</evidence>
<sequence length="483" mass="50735">MFSGPFGAAGLETEVVMKAVAIGKIAEVTGGLIIQGDPGITLRSVSTDTRRIKKGDLFFALSGEHYDAHDYLAEAAAAGSGGLVISRLVSLPAGIPVLLVDDTLAALQALAAYNRDCFKGPVVGITGSTGKTTTKDMVASVLGVRLRTLKTEGNLNNEIGLPLTLLALDDSVEAAVVEMAMRGPGEIAALSRIARPEGAVITSINETHLERLGTVSEIAAAKGELLEHILPGGFALLNVESPFIKREAKRCLGKVIFYGMNKPAGLMAQDLRPEREGFSFNAVLEGERHAFYLPVPGRHNVLNALAAIGVGWELGLTMEEIAAGLAAVSLTGMRLEILEAGGLTIINDAYNASPASTRAALEVLKDISGGRRRAIAVLGNMLELGPRAVEIHREIGKKAVGPGLDYLITVGNLAAAAAEGAVQAGMTWDRVFPCTEHAVALKILKGLLLSGDVVLIKGSRGMKMETIVQELLKFEGSKTVFHP</sequence>
<evidence type="ECO:0000256" key="4">
    <source>
        <dbReference type="ARBA" id="ARBA00022741"/>
    </source>
</evidence>
<dbReference type="InterPro" id="IPR035911">
    <property type="entry name" value="MurE/MurF_N"/>
</dbReference>
<keyword evidence="5" id="KW-0067">ATP-binding</keyword>
<dbReference type="InterPro" id="IPR051046">
    <property type="entry name" value="MurCDEF_CellWall_CoF430Synth"/>
</dbReference>
<evidence type="ECO:0000259" key="11">
    <source>
        <dbReference type="Pfam" id="PF02875"/>
    </source>
</evidence>
<dbReference type="NCBIfam" id="TIGR01143">
    <property type="entry name" value="murF"/>
    <property type="match status" value="1"/>
</dbReference>
<dbReference type="GO" id="GO:0047480">
    <property type="term" value="F:UDP-N-acetylmuramoyl-tripeptide-D-alanyl-D-alanine ligase activity"/>
    <property type="evidence" value="ECO:0007669"/>
    <property type="project" value="InterPro"/>
</dbReference>
<dbReference type="EMBL" id="CAADRN010000359">
    <property type="protein sequence ID" value="VFU18768.1"/>
    <property type="molecule type" value="Genomic_DNA"/>
</dbReference>
<dbReference type="InterPro" id="IPR005863">
    <property type="entry name" value="UDP-N-AcMur_synth"/>
</dbReference>
<evidence type="ECO:0000256" key="6">
    <source>
        <dbReference type="ARBA" id="ARBA00022960"/>
    </source>
</evidence>
<reference evidence="13" key="1">
    <citation type="submission" date="2019-03" db="EMBL/GenBank/DDBJ databases">
        <authorList>
            <person name="Hao L."/>
        </authorList>
    </citation>
    <scope>NUCLEOTIDE SEQUENCE</scope>
</reference>
<dbReference type="PANTHER" id="PTHR43024">
    <property type="entry name" value="UDP-N-ACETYLMURAMOYL-TRIPEPTIDE--D-ALANYL-D-ALANINE LIGASE"/>
    <property type="match status" value="1"/>
</dbReference>
<dbReference type="Pfam" id="PF08245">
    <property type="entry name" value="Mur_ligase_M"/>
    <property type="match status" value="1"/>
</dbReference>
<dbReference type="GO" id="GO:0008360">
    <property type="term" value="P:regulation of cell shape"/>
    <property type="evidence" value="ECO:0007669"/>
    <property type="project" value="UniProtKB-KW"/>
</dbReference>
<dbReference type="InterPro" id="IPR004101">
    <property type="entry name" value="Mur_ligase_C"/>
</dbReference>
<evidence type="ECO:0000256" key="3">
    <source>
        <dbReference type="ARBA" id="ARBA00022618"/>
    </source>
</evidence>
<keyword evidence="8" id="KW-0131">Cell cycle</keyword>
<gene>
    <name evidence="13" type="primary">murF</name>
    <name evidence="13" type="ORF">SCFA_580003</name>
</gene>
<evidence type="ECO:0000256" key="1">
    <source>
        <dbReference type="ARBA" id="ARBA00022490"/>
    </source>
</evidence>
<dbReference type="GO" id="GO:0071555">
    <property type="term" value="P:cell wall organization"/>
    <property type="evidence" value="ECO:0007669"/>
    <property type="project" value="UniProtKB-KW"/>
</dbReference>
<keyword evidence="7" id="KW-0573">Peptidoglycan synthesis</keyword>
<dbReference type="InterPro" id="IPR036565">
    <property type="entry name" value="Mur-like_cat_sf"/>
</dbReference>
<evidence type="ECO:0000256" key="9">
    <source>
        <dbReference type="ARBA" id="ARBA00023316"/>
    </source>
</evidence>
<dbReference type="AlphaFoldDB" id="A0A485M656"/>
<proteinExistence type="inferred from homology"/>
<dbReference type="GO" id="GO:0051301">
    <property type="term" value="P:cell division"/>
    <property type="evidence" value="ECO:0007669"/>
    <property type="project" value="UniProtKB-KW"/>
</dbReference>
<evidence type="ECO:0000256" key="7">
    <source>
        <dbReference type="ARBA" id="ARBA00022984"/>
    </source>
</evidence>
<dbReference type="InterPro" id="IPR013221">
    <property type="entry name" value="Mur_ligase_cen"/>
</dbReference>
<keyword evidence="9" id="KW-0961">Cell wall biogenesis/degradation</keyword>
<dbReference type="SUPFAM" id="SSF53623">
    <property type="entry name" value="MurD-like peptide ligases, catalytic domain"/>
    <property type="match status" value="1"/>
</dbReference>
<feature type="domain" description="Mur ligase C-terminal" evidence="11">
    <location>
        <begin position="333"/>
        <end position="460"/>
    </location>
</feature>
<keyword evidence="6" id="KW-0133">Cell shape</keyword>
<dbReference type="InterPro" id="IPR036615">
    <property type="entry name" value="Mur_ligase_C_dom_sf"/>
</dbReference>
<evidence type="ECO:0000313" key="13">
    <source>
        <dbReference type="EMBL" id="VFU18768.1"/>
    </source>
</evidence>
<dbReference type="HAMAP" id="MF_02019">
    <property type="entry name" value="MurF"/>
    <property type="match status" value="1"/>
</dbReference>
<evidence type="ECO:0000256" key="5">
    <source>
        <dbReference type="ARBA" id="ARBA00022840"/>
    </source>
</evidence>
<evidence type="ECO:0000256" key="10">
    <source>
        <dbReference type="ARBA" id="ARBA00031461"/>
    </source>
</evidence>
<keyword evidence="3" id="KW-0132">Cell division</keyword>
<dbReference type="Gene3D" id="3.40.1390.10">
    <property type="entry name" value="MurE/MurF, N-terminal domain"/>
    <property type="match status" value="1"/>
</dbReference>
<dbReference type="GO" id="GO:0009252">
    <property type="term" value="P:peptidoglycan biosynthetic process"/>
    <property type="evidence" value="ECO:0007669"/>
    <property type="project" value="UniProtKB-KW"/>
</dbReference>
<keyword evidence="4" id="KW-0547">Nucleotide-binding</keyword>
<accession>A0A485M656</accession>
<name>A0A485M656_9ZZZZ</name>
<evidence type="ECO:0000259" key="12">
    <source>
        <dbReference type="Pfam" id="PF08245"/>
    </source>
</evidence>
<dbReference type="Pfam" id="PF02875">
    <property type="entry name" value="Mur_ligase_C"/>
    <property type="match status" value="1"/>
</dbReference>
<dbReference type="PANTHER" id="PTHR43024:SF1">
    <property type="entry name" value="UDP-N-ACETYLMURAMOYL-TRIPEPTIDE--D-ALANYL-D-ALANINE LIGASE"/>
    <property type="match status" value="1"/>
</dbReference>
<protein>
    <recommendedName>
        <fullName evidence="10">UDP-MurNAc-pentapeptide synthetase</fullName>
    </recommendedName>
</protein>